<protein>
    <recommendedName>
        <fullName evidence="2">Nephrocystin 3-like N-terminal domain-containing protein</fullName>
    </recommendedName>
</protein>
<accession>R7RWL5</accession>
<keyword evidence="1" id="KW-0677">Repeat</keyword>
<dbReference type="Pfam" id="PF24883">
    <property type="entry name" value="NPHP3_N"/>
    <property type="match status" value="1"/>
</dbReference>
<reference evidence="4" key="1">
    <citation type="journal article" date="2012" name="Science">
        <title>The Paleozoic origin of enzymatic lignin decomposition reconstructed from 31 fungal genomes.</title>
        <authorList>
            <person name="Floudas D."/>
            <person name="Binder M."/>
            <person name="Riley R."/>
            <person name="Barry K."/>
            <person name="Blanchette R.A."/>
            <person name="Henrissat B."/>
            <person name="Martinez A.T."/>
            <person name="Otillar R."/>
            <person name="Spatafora J.W."/>
            <person name="Yadav J.S."/>
            <person name="Aerts A."/>
            <person name="Benoit I."/>
            <person name="Boyd A."/>
            <person name="Carlson A."/>
            <person name="Copeland A."/>
            <person name="Coutinho P.M."/>
            <person name="de Vries R.P."/>
            <person name="Ferreira P."/>
            <person name="Findley K."/>
            <person name="Foster B."/>
            <person name="Gaskell J."/>
            <person name="Glotzer D."/>
            <person name="Gorecki P."/>
            <person name="Heitman J."/>
            <person name="Hesse C."/>
            <person name="Hori C."/>
            <person name="Igarashi K."/>
            <person name="Jurgens J.A."/>
            <person name="Kallen N."/>
            <person name="Kersten P."/>
            <person name="Kohler A."/>
            <person name="Kuees U."/>
            <person name="Kumar T.K.A."/>
            <person name="Kuo A."/>
            <person name="LaButti K."/>
            <person name="Larrondo L.F."/>
            <person name="Lindquist E."/>
            <person name="Ling A."/>
            <person name="Lombard V."/>
            <person name="Lucas S."/>
            <person name="Lundell T."/>
            <person name="Martin R."/>
            <person name="McLaughlin D.J."/>
            <person name="Morgenstern I."/>
            <person name="Morin E."/>
            <person name="Murat C."/>
            <person name="Nagy L.G."/>
            <person name="Nolan M."/>
            <person name="Ohm R.A."/>
            <person name="Patyshakuliyeva A."/>
            <person name="Rokas A."/>
            <person name="Ruiz-Duenas F.J."/>
            <person name="Sabat G."/>
            <person name="Salamov A."/>
            <person name="Samejima M."/>
            <person name="Schmutz J."/>
            <person name="Slot J.C."/>
            <person name="St John F."/>
            <person name="Stenlid J."/>
            <person name="Sun H."/>
            <person name="Sun S."/>
            <person name="Syed K."/>
            <person name="Tsang A."/>
            <person name="Wiebenga A."/>
            <person name="Young D."/>
            <person name="Pisabarro A."/>
            <person name="Eastwood D.C."/>
            <person name="Martin F."/>
            <person name="Cullen D."/>
            <person name="Grigoriev I.V."/>
            <person name="Hibbett D.S."/>
        </authorList>
    </citation>
    <scope>NUCLEOTIDE SEQUENCE [LARGE SCALE GENOMIC DNA]</scope>
    <source>
        <strain evidence="4">FP-91666</strain>
    </source>
</reference>
<evidence type="ECO:0000256" key="1">
    <source>
        <dbReference type="ARBA" id="ARBA00022737"/>
    </source>
</evidence>
<keyword evidence="4" id="KW-1185">Reference proteome</keyword>
<dbReference type="SUPFAM" id="SSF52540">
    <property type="entry name" value="P-loop containing nucleoside triphosphate hydrolases"/>
    <property type="match status" value="1"/>
</dbReference>
<dbReference type="InterPro" id="IPR056884">
    <property type="entry name" value="NPHP3-like_N"/>
</dbReference>
<dbReference type="KEGG" id="shs:STEHIDRAFT_33708"/>
<proteinExistence type="predicted"/>
<dbReference type="InterPro" id="IPR027417">
    <property type="entry name" value="P-loop_NTPase"/>
</dbReference>
<organism evidence="3 4">
    <name type="scientific">Stereum hirsutum (strain FP-91666)</name>
    <name type="common">White-rot fungus</name>
    <dbReference type="NCBI Taxonomy" id="721885"/>
    <lineage>
        <taxon>Eukaryota</taxon>
        <taxon>Fungi</taxon>
        <taxon>Dikarya</taxon>
        <taxon>Basidiomycota</taxon>
        <taxon>Agaricomycotina</taxon>
        <taxon>Agaricomycetes</taxon>
        <taxon>Russulales</taxon>
        <taxon>Stereaceae</taxon>
        <taxon>Stereum</taxon>
    </lineage>
</organism>
<name>R7RWL5_STEHR</name>
<dbReference type="GeneID" id="18804484"/>
<dbReference type="RefSeq" id="XP_007311167.1">
    <property type="nucleotide sequence ID" value="XM_007311105.1"/>
</dbReference>
<dbReference type="Proteomes" id="UP000053927">
    <property type="component" value="Unassembled WGS sequence"/>
</dbReference>
<feature type="domain" description="Nephrocystin 3-like N-terminal" evidence="2">
    <location>
        <begin position="1"/>
        <end position="117"/>
    </location>
</feature>
<feature type="non-terminal residue" evidence="3">
    <location>
        <position position="117"/>
    </location>
</feature>
<dbReference type="OrthoDB" id="5106486at2759"/>
<feature type="non-terminal residue" evidence="3">
    <location>
        <position position="1"/>
    </location>
</feature>
<evidence type="ECO:0000259" key="2">
    <source>
        <dbReference type="Pfam" id="PF24883"/>
    </source>
</evidence>
<gene>
    <name evidence="3" type="ORF">STEHIDRAFT_33708</name>
</gene>
<evidence type="ECO:0000313" key="4">
    <source>
        <dbReference type="Proteomes" id="UP000053927"/>
    </source>
</evidence>
<dbReference type="Gene3D" id="3.40.50.300">
    <property type="entry name" value="P-loop containing nucleotide triphosphate hydrolases"/>
    <property type="match status" value="1"/>
</dbReference>
<dbReference type="OMA" id="CKDVEQY"/>
<sequence>RIFWLNGMAGTGKTTISISLADYTRDKGLFRAGFFCSRDFDETRDIKRIFPSIAYQLSLGIPEYGEKLIDVLAKPFATFGALETQLRKLIIEPMAQASISIERRGLHVIIIDALDEC</sequence>
<evidence type="ECO:0000313" key="3">
    <source>
        <dbReference type="EMBL" id="EIM79704.1"/>
    </source>
</evidence>
<dbReference type="AlphaFoldDB" id="R7RWL5"/>
<dbReference type="EMBL" id="JH687402">
    <property type="protein sequence ID" value="EIM79704.1"/>
    <property type="molecule type" value="Genomic_DNA"/>
</dbReference>